<evidence type="ECO:0000259" key="1">
    <source>
        <dbReference type="Pfam" id="PF06985"/>
    </source>
</evidence>
<dbReference type="EMBL" id="MJBS01000059">
    <property type="protein sequence ID" value="OHE97368.1"/>
    <property type="molecule type" value="Genomic_DNA"/>
</dbReference>
<evidence type="ECO:0000313" key="3">
    <source>
        <dbReference type="Proteomes" id="UP000176998"/>
    </source>
</evidence>
<dbReference type="PANTHER" id="PTHR24148:SF79">
    <property type="entry name" value="HETEROKARYON INCOMPATIBILITY DOMAIN-CONTAINING PROTEIN"/>
    <property type="match status" value="1"/>
</dbReference>
<proteinExistence type="predicted"/>
<sequence>MFIHASLNQSRREIRLVRIRRPLDNQANAKEAVSLEVRHASLDEQELSYSALSYVWGSATDTTAIEIEGALFNVTKNLYAALQQLRMNAVDSWLWIDALCIEQADLKEKSWQINAMGDIFGGADMVYMWLGPGNENSDMAMDFIARTGATLQKYDAGELQSNRKHDTEIKSYTRARFSPQGEAIAPPDSTTTMEQAYGISADSTSNVNSDGGTGTVLRFKLAVDEILRDFFSPRSPRIDLCVRDLLSREYWHRIWIIQEVFLARSASVVVGSRSIPLDSFDAALTIFWIFRDAVLLDGPSWSTFMSNLSGKLRGLNSLEARRLRHQGYRVRLVDILWGPSIAPERPHYSATDPRDIMFGLLGILKDDEKQYLRADYSLSKEDVFVNITTAVLDSPNDGMFQFRLDSINPGDQNGTLPTWVPDWQIIGQYGVKTWPLSLGRELKAATQRKQQRRASCCVVRDGKTSISQQGCYVDRVTEVMAAPEWVQAGDYTASMLAKPDDWFLSIIDFAGLGPEPGPEEDDVWRTVMQAGYRNSRKSGLFVVGAGAEDYWRRIMRVQLVDAATLTAEETAFVVANSVDRGNPSGYDGSDEALRLFEREVRSSLGALNRNRTLFKTAKGMFGLGHVGVEVGDVVTLIWGVRSPIILKRREAGGGFYFGGDAYVDGIMHGEFLENEPEEVEFRIF</sequence>
<accession>A0A1G4B7D6</accession>
<dbReference type="PANTHER" id="PTHR24148">
    <property type="entry name" value="ANKYRIN REPEAT DOMAIN-CONTAINING PROTEIN 39 HOMOLOG-RELATED"/>
    <property type="match status" value="1"/>
</dbReference>
<dbReference type="InterPro" id="IPR010730">
    <property type="entry name" value="HET"/>
</dbReference>
<dbReference type="Proteomes" id="UP000176998">
    <property type="component" value="Unassembled WGS sequence"/>
</dbReference>
<reference evidence="2 3" key="1">
    <citation type="submission" date="2016-09" db="EMBL/GenBank/DDBJ databases">
        <authorList>
            <person name="Capua I."/>
            <person name="De Benedictis P."/>
            <person name="Joannis T."/>
            <person name="Lombin L.H."/>
            <person name="Cattoli G."/>
        </authorList>
    </citation>
    <scope>NUCLEOTIDE SEQUENCE [LARGE SCALE GENOMIC DNA]</scope>
    <source>
        <strain evidence="2 3">IMI 309357</strain>
    </source>
</reference>
<dbReference type="AlphaFoldDB" id="A0A1G4B7D6"/>
<keyword evidence="3" id="KW-1185">Reference proteome</keyword>
<dbReference type="InterPro" id="IPR052895">
    <property type="entry name" value="HetReg/Transcr_Mod"/>
</dbReference>
<dbReference type="Pfam" id="PF26639">
    <property type="entry name" value="Het-6_barrel"/>
    <property type="match status" value="1"/>
</dbReference>
<comment type="caution">
    <text evidence="2">The sequence shown here is derived from an EMBL/GenBank/DDBJ whole genome shotgun (WGS) entry which is preliminary data.</text>
</comment>
<gene>
    <name evidence="2" type="ORF">CORC01_07423</name>
</gene>
<dbReference type="GeneID" id="34560569"/>
<organism evidence="2 3">
    <name type="scientific">Colletotrichum orchidophilum</name>
    <dbReference type="NCBI Taxonomy" id="1209926"/>
    <lineage>
        <taxon>Eukaryota</taxon>
        <taxon>Fungi</taxon>
        <taxon>Dikarya</taxon>
        <taxon>Ascomycota</taxon>
        <taxon>Pezizomycotina</taxon>
        <taxon>Sordariomycetes</taxon>
        <taxon>Hypocreomycetidae</taxon>
        <taxon>Glomerellales</taxon>
        <taxon>Glomerellaceae</taxon>
        <taxon>Colletotrichum</taxon>
    </lineage>
</organism>
<dbReference type="Pfam" id="PF06985">
    <property type="entry name" value="HET"/>
    <property type="match status" value="1"/>
</dbReference>
<dbReference type="RefSeq" id="XP_022474522.1">
    <property type="nucleotide sequence ID" value="XM_022619059.1"/>
</dbReference>
<dbReference type="OrthoDB" id="2157530at2759"/>
<evidence type="ECO:0000313" key="2">
    <source>
        <dbReference type="EMBL" id="OHE97368.1"/>
    </source>
</evidence>
<feature type="domain" description="Heterokaryon incompatibility" evidence="1">
    <location>
        <begin position="49"/>
        <end position="259"/>
    </location>
</feature>
<protein>
    <recommendedName>
        <fullName evidence="1">Heterokaryon incompatibility domain-containing protein</fullName>
    </recommendedName>
</protein>
<name>A0A1G4B7D6_9PEZI</name>
<dbReference type="STRING" id="1209926.A0A1G4B7D6"/>